<evidence type="ECO:0000313" key="3">
    <source>
        <dbReference type="Proteomes" id="UP000256970"/>
    </source>
</evidence>
<feature type="compositionally biased region" description="Low complexity" evidence="1">
    <location>
        <begin position="31"/>
        <end position="44"/>
    </location>
</feature>
<evidence type="ECO:0000256" key="1">
    <source>
        <dbReference type="SAM" id="MobiDB-lite"/>
    </source>
</evidence>
<proteinExistence type="predicted"/>
<evidence type="ECO:0000313" key="2">
    <source>
        <dbReference type="EMBL" id="SZX77962.1"/>
    </source>
</evidence>
<feature type="region of interest" description="Disordered" evidence="1">
    <location>
        <begin position="28"/>
        <end position="83"/>
    </location>
</feature>
<reference evidence="2 3" key="1">
    <citation type="submission" date="2016-10" db="EMBL/GenBank/DDBJ databases">
        <authorList>
            <person name="Cai Z."/>
        </authorList>
    </citation>
    <scope>NUCLEOTIDE SEQUENCE [LARGE SCALE GENOMIC DNA]</scope>
</reference>
<accession>A0A383WL65</accession>
<organism evidence="2 3">
    <name type="scientific">Tetradesmus obliquus</name>
    <name type="common">Green alga</name>
    <name type="synonym">Acutodesmus obliquus</name>
    <dbReference type="NCBI Taxonomy" id="3088"/>
    <lineage>
        <taxon>Eukaryota</taxon>
        <taxon>Viridiplantae</taxon>
        <taxon>Chlorophyta</taxon>
        <taxon>core chlorophytes</taxon>
        <taxon>Chlorophyceae</taxon>
        <taxon>CS clade</taxon>
        <taxon>Sphaeropleales</taxon>
        <taxon>Scenedesmaceae</taxon>
        <taxon>Tetradesmus</taxon>
    </lineage>
</organism>
<dbReference type="Proteomes" id="UP000256970">
    <property type="component" value="Unassembled WGS sequence"/>
</dbReference>
<protein>
    <submittedName>
        <fullName evidence="2">Uncharacterized protein</fullName>
    </submittedName>
</protein>
<dbReference type="EMBL" id="FNXT01001298">
    <property type="protein sequence ID" value="SZX77962.1"/>
    <property type="molecule type" value="Genomic_DNA"/>
</dbReference>
<name>A0A383WL65_TETOB</name>
<keyword evidence="3" id="KW-1185">Reference proteome</keyword>
<sequence length="140" mass="14290">MGQPGGALMPPAAVTHEAPYAAALVVPAEGPQQQQQQQQQLPPQVFHMPLQQGALPDPLGTHAAVHPEPTGHPAAAAAAEPPAMVPGHPTTLLVAGAQWLHTPAHYPAPRWPAPVAAGYAVQRQPVASVLSDSCCCAAVA</sequence>
<dbReference type="AlphaFoldDB" id="A0A383WL65"/>
<feature type="compositionally biased region" description="Low complexity" evidence="1">
    <location>
        <begin position="73"/>
        <end position="82"/>
    </location>
</feature>
<gene>
    <name evidence="2" type="ORF">BQ4739_LOCUS18294</name>
</gene>